<name>A0ABW3AVC0_9SPHI</name>
<keyword evidence="2 4" id="KW-0238">DNA-binding</keyword>
<dbReference type="InterPro" id="IPR001647">
    <property type="entry name" value="HTH_TetR"/>
</dbReference>
<proteinExistence type="predicted"/>
<comment type="caution">
    <text evidence="6">The sequence shown here is derived from an EMBL/GenBank/DDBJ whole genome shotgun (WGS) entry which is preliminary data.</text>
</comment>
<keyword evidence="7" id="KW-1185">Reference proteome</keyword>
<dbReference type="SUPFAM" id="SSF46689">
    <property type="entry name" value="Homeodomain-like"/>
    <property type="match status" value="1"/>
</dbReference>
<keyword evidence="1" id="KW-0805">Transcription regulation</keyword>
<evidence type="ECO:0000256" key="2">
    <source>
        <dbReference type="ARBA" id="ARBA00023125"/>
    </source>
</evidence>
<dbReference type="InterPro" id="IPR011075">
    <property type="entry name" value="TetR_C"/>
</dbReference>
<feature type="domain" description="HTH tetR-type" evidence="5">
    <location>
        <begin position="5"/>
        <end position="65"/>
    </location>
</feature>
<dbReference type="Gene3D" id="1.10.357.10">
    <property type="entry name" value="Tetracycline Repressor, domain 2"/>
    <property type="match status" value="1"/>
</dbReference>
<dbReference type="PRINTS" id="PR00455">
    <property type="entry name" value="HTHTETR"/>
</dbReference>
<evidence type="ECO:0000313" key="6">
    <source>
        <dbReference type="EMBL" id="MFD0794294.1"/>
    </source>
</evidence>
<dbReference type="InterPro" id="IPR009057">
    <property type="entry name" value="Homeodomain-like_sf"/>
</dbReference>
<dbReference type="PANTHER" id="PTHR47506">
    <property type="entry name" value="TRANSCRIPTIONAL REGULATORY PROTEIN"/>
    <property type="match status" value="1"/>
</dbReference>
<organism evidence="6 7">
    <name type="scientific">Mucilaginibacter litoreus</name>
    <dbReference type="NCBI Taxonomy" id="1048221"/>
    <lineage>
        <taxon>Bacteria</taxon>
        <taxon>Pseudomonadati</taxon>
        <taxon>Bacteroidota</taxon>
        <taxon>Sphingobacteriia</taxon>
        <taxon>Sphingobacteriales</taxon>
        <taxon>Sphingobacteriaceae</taxon>
        <taxon>Mucilaginibacter</taxon>
    </lineage>
</organism>
<dbReference type="PROSITE" id="PS01081">
    <property type="entry name" value="HTH_TETR_1"/>
    <property type="match status" value="1"/>
</dbReference>
<keyword evidence="3" id="KW-0804">Transcription</keyword>
<dbReference type="Proteomes" id="UP001597010">
    <property type="component" value="Unassembled WGS sequence"/>
</dbReference>
<dbReference type="InterPro" id="IPR036271">
    <property type="entry name" value="Tet_transcr_reg_TetR-rel_C_sf"/>
</dbReference>
<evidence type="ECO:0000256" key="3">
    <source>
        <dbReference type="ARBA" id="ARBA00023163"/>
    </source>
</evidence>
<dbReference type="Pfam" id="PF16925">
    <property type="entry name" value="TetR_C_13"/>
    <property type="match status" value="1"/>
</dbReference>
<dbReference type="RefSeq" id="WP_377115421.1">
    <property type="nucleotide sequence ID" value="NZ_JBHTHZ010000009.1"/>
</dbReference>
<dbReference type="EMBL" id="JBHTHZ010000009">
    <property type="protein sequence ID" value="MFD0794294.1"/>
    <property type="molecule type" value="Genomic_DNA"/>
</dbReference>
<feature type="DNA-binding region" description="H-T-H motif" evidence="4">
    <location>
        <begin position="28"/>
        <end position="47"/>
    </location>
</feature>
<sequence length="195" mass="21844">MSKAEQTRTTILQKSFELIYRKGYQATSIDNILATTQVTKGAFFYHFKNKDEMGLAMINEVLYPGMYAALVEPLLNSKDPKKEIHQMMRNVLLKVPFLRAKYGCPAVNLIDEMSPLNSGFKDALLKLTNKWQEAIMKSIEQGKITGDIRADVNAAHAACFIVAGYSGIRNMGKAMGSACYAIYLQELKNYLENLG</sequence>
<accession>A0ABW3AVC0</accession>
<reference evidence="7" key="1">
    <citation type="journal article" date="2019" name="Int. J. Syst. Evol. Microbiol.">
        <title>The Global Catalogue of Microorganisms (GCM) 10K type strain sequencing project: providing services to taxonomists for standard genome sequencing and annotation.</title>
        <authorList>
            <consortium name="The Broad Institute Genomics Platform"/>
            <consortium name="The Broad Institute Genome Sequencing Center for Infectious Disease"/>
            <person name="Wu L."/>
            <person name="Ma J."/>
        </authorList>
    </citation>
    <scope>NUCLEOTIDE SEQUENCE [LARGE SCALE GENOMIC DNA]</scope>
    <source>
        <strain evidence="7">CCUG 61484</strain>
    </source>
</reference>
<dbReference type="InterPro" id="IPR023772">
    <property type="entry name" value="DNA-bd_HTH_TetR-type_CS"/>
</dbReference>
<gene>
    <name evidence="6" type="ORF">ACFQZX_11755</name>
</gene>
<dbReference type="SUPFAM" id="SSF48498">
    <property type="entry name" value="Tetracyclin repressor-like, C-terminal domain"/>
    <property type="match status" value="1"/>
</dbReference>
<evidence type="ECO:0000256" key="4">
    <source>
        <dbReference type="PROSITE-ProRule" id="PRU00335"/>
    </source>
</evidence>
<evidence type="ECO:0000256" key="1">
    <source>
        <dbReference type="ARBA" id="ARBA00023015"/>
    </source>
</evidence>
<evidence type="ECO:0000313" key="7">
    <source>
        <dbReference type="Proteomes" id="UP001597010"/>
    </source>
</evidence>
<protein>
    <submittedName>
        <fullName evidence="6">TetR/AcrR family transcriptional regulator</fullName>
    </submittedName>
</protein>
<dbReference type="PROSITE" id="PS50977">
    <property type="entry name" value="HTH_TETR_2"/>
    <property type="match status" value="1"/>
</dbReference>
<dbReference type="Pfam" id="PF00440">
    <property type="entry name" value="TetR_N"/>
    <property type="match status" value="1"/>
</dbReference>
<evidence type="ECO:0000259" key="5">
    <source>
        <dbReference type="PROSITE" id="PS50977"/>
    </source>
</evidence>
<dbReference type="PANTHER" id="PTHR47506:SF1">
    <property type="entry name" value="HTH-TYPE TRANSCRIPTIONAL REGULATOR YJDC"/>
    <property type="match status" value="1"/>
</dbReference>